<name>A0ACC1YKW4_MELAZ</name>
<gene>
    <name evidence="1" type="ORF">OWV82_003118</name>
</gene>
<proteinExistence type="predicted"/>
<organism evidence="1 2">
    <name type="scientific">Melia azedarach</name>
    <name type="common">Chinaberry tree</name>
    <dbReference type="NCBI Taxonomy" id="155640"/>
    <lineage>
        <taxon>Eukaryota</taxon>
        <taxon>Viridiplantae</taxon>
        <taxon>Streptophyta</taxon>
        <taxon>Embryophyta</taxon>
        <taxon>Tracheophyta</taxon>
        <taxon>Spermatophyta</taxon>
        <taxon>Magnoliopsida</taxon>
        <taxon>eudicotyledons</taxon>
        <taxon>Gunneridae</taxon>
        <taxon>Pentapetalae</taxon>
        <taxon>rosids</taxon>
        <taxon>malvids</taxon>
        <taxon>Sapindales</taxon>
        <taxon>Meliaceae</taxon>
        <taxon>Melia</taxon>
    </lineage>
</organism>
<accession>A0ACC1YKW4</accession>
<dbReference type="Proteomes" id="UP001164539">
    <property type="component" value="Chromosome 2"/>
</dbReference>
<evidence type="ECO:0000313" key="1">
    <source>
        <dbReference type="EMBL" id="KAJ4724092.1"/>
    </source>
</evidence>
<comment type="caution">
    <text evidence="1">The sequence shown here is derived from an EMBL/GenBank/DDBJ whole genome shotgun (WGS) entry which is preliminary data.</text>
</comment>
<reference evidence="1 2" key="1">
    <citation type="journal article" date="2023" name="Science">
        <title>Complex scaffold remodeling in plant triterpene biosynthesis.</title>
        <authorList>
            <person name="De La Pena R."/>
            <person name="Hodgson H."/>
            <person name="Liu J.C."/>
            <person name="Stephenson M.J."/>
            <person name="Martin A.C."/>
            <person name="Owen C."/>
            <person name="Harkess A."/>
            <person name="Leebens-Mack J."/>
            <person name="Jimenez L.E."/>
            <person name="Osbourn A."/>
            <person name="Sattely E.S."/>
        </authorList>
    </citation>
    <scope>NUCLEOTIDE SEQUENCE [LARGE SCALE GENOMIC DNA]</scope>
    <source>
        <strain evidence="2">cv. JPN11</strain>
        <tissue evidence="1">Leaf</tissue>
    </source>
</reference>
<protein>
    <submittedName>
        <fullName evidence="1">Pentatricopeptide repeat-containing protein</fullName>
    </submittedName>
</protein>
<evidence type="ECO:0000313" key="2">
    <source>
        <dbReference type="Proteomes" id="UP001164539"/>
    </source>
</evidence>
<sequence>MICRQIQTLIQRPKTAIHLQQLNSLFIKTCLDHDVDTITHFIVTSLSISLSFARSFFNNLPVSPPLFAYNSLIRAYTKTSFSIESIKLLDELLKVGIKPDNFTYPSVLKACGQCSQIGLGGSVHSMIFKVGLDSDKYVGNTLLRMYAACNEIGLAKEVFDEMTLKDLVSWSSMLAGYVACDRPMQAFKVFQQMKLANERPNSVTLVSLLSACTSLINFRAGESIHSYAITNGMALDVALGTALIEMYSKCGDVEKASIVFSSMCEKNLQSWTIMISGLADNSRGKDAISLFTKMIQTGQQPDSMSFSAILSACSHLGLVEEGKRYFDEMVRTYDIKPTMEHYGCLVDLLGRAGLIEEAYYIIRNMPMEPNAVILRSFLGACRNHGQVLCLDDNMRELLLELEPELGANYVLASSVSSVSGYWNYAADLMVSMKQKGLKKVPGCSRVEVNGCSAKEIQDKAVD</sequence>
<dbReference type="EMBL" id="CM051395">
    <property type="protein sequence ID" value="KAJ4724092.1"/>
    <property type="molecule type" value="Genomic_DNA"/>
</dbReference>
<keyword evidence="2" id="KW-1185">Reference proteome</keyword>